<organism evidence="3 4">
    <name type="scientific">Archangium violaceum Cb vi76</name>
    <dbReference type="NCBI Taxonomy" id="1406225"/>
    <lineage>
        <taxon>Bacteria</taxon>
        <taxon>Pseudomonadati</taxon>
        <taxon>Myxococcota</taxon>
        <taxon>Myxococcia</taxon>
        <taxon>Myxococcales</taxon>
        <taxon>Cystobacterineae</taxon>
        <taxon>Archangiaceae</taxon>
        <taxon>Archangium</taxon>
    </lineage>
</organism>
<feature type="domain" description="VTC" evidence="2">
    <location>
        <begin position="57"/>
        <end position="244"/>
    </location>
</feature>
<dbReference type="Pfam" id="PF09359">
    <property type="entry name" value="VTC"/>
    <property type="match status" value="1"/>
</dbReference>
<comment type="caution">
    <text evidence="3">The sequence shown here is derived from an EMBL/GenBank/DDBJ whole genome shotgun (WGS) entry which is preliminary data.</text>
</comment>
<evidence type="ECO:0000313" key="4">
    <source>
        <dbReference type="Proteomes" id="UP000028547"/>
    </source>
</evidence>
<dbReference type="InterPro" id="IPR042267">
    <property type="entry name" value="VTC_sf"/>
</dbReference>
<feature type="compositionally biased region" description="Polar residues" evidence="1">
    <location>
        <begin position="1"/>
        <end position="13"/>
    </location>
</feature>
<dbReference type="GO" id="GO:0006799">
    <property type="term" value="P:polyphosphate biosynthetic process"/>
    <property type="evidence" value="ECO:0007669"/>
    <property type="project" value="UniProtKB-ARBA"/>
</dbReference>
<accession>A0A084SKH0</accession>
<dbReference type="Proteomes" id="UP000028547">
    <property type="component" value="Unassembled WGS sequence"/>
</dbReference>
<dbReference type="Gene3D" id="3.20.100.30">
    <property type="entry name" value="VTC, catalytic tunnel domain"/>
    <property type="match status" value="1"/>
</dbReference>
<protein>
    <recommendedName>
        <fullName evidence="2">VTC domain-containing protein</fullName>
    </recommendedName>
</protein>
<sequence length="254" mass="28514">MNAPARTSPSPMSTPAPELDHERRFQPSREALENFLRDTRQWTHPRVYDASLPFSFTRTTYFDTEGLDFLGSCRAGRPQRLRLREYAGTVNLACPPVLTGTRYLEMKTSSGQRRTKIRASLSADEAAALLSGRPLPGESAAATLLRQVASSPVKPWVTAWYRRNTYANPDASVRITVDEELLFALPPEQSTAGEPAAPSRLLHRAPATLLEVKWQGDSPPWLEWLLWKLEPFETRGSKFEHGMRARLAGTPSRQ</sequence>
<evidence type="ECO:0000313" key="3">
    <source>
        <dbReference type="EMBL" id="KFA88955.1"/>
    </source>
</evidence>
<reference evidence="3 4" key="1">
    <citation type="submission" date="2014-07" db="EMBL/GenBank/DDBJ databases">
        <title>Draft Genome Sequence of Gephyronic Acid Producer, Cystobacter violaceus Strain Cb vi76.</title>
        <authorList>
            <person name="Stevens D.C."/>
            <person name="Young J."/>
            <person name="Carmichael R."/>
            <person name="Tan J."/>
            <person name="Taylor R.E."/>
        </authorList>
    </citation>
    <scope>NUCLEOTIDE SEQUENCE [LARGE SCALE GENOMIC DNA]</scope>
    <source>
        <strain evidence="3 4">Cb vi76</strain>
    </source>
</reference>
<evidence type="ECO:0000259" key="2">
    <source>
        <dbReference type="Pfam" id="PF09359"/>
    </source>
</evidence>
<proteinExistence type="predicted"/>
<evidence type="ECO:0000256" key="1">
    <source>
        <dbReference type="SAM" id="MobiDB-lite"/>
    </source>
</evidence>
<dbReference type="EMBL" id="JPMI01000270">
    <property type="protein sequence ID" value="KFA88955.1"/>
    <property type="molecule type" value="Genomic_DNA"/>
</dbReference>
<feature type="region of interest" description="Disordered" evidence="1">
    <location>
        <begin position="1"/>
        <end position="21"/>
    </location>
</feature>
<dbReference type="AlphaFoldDB" id="A0A084SKH0"/>
<name>A0A084SKH0_9BACT</name>
<gene>
    <name evidence="3" type="ORF">Q664_37890</name>
</gene>
<dbReference type="InterPro" id="IPR018966">
    <property type="entry name" value="VTC_domain"/>
</dbReference>